<dbReference type="FunCoup" id="A0A7M7T0H2">
    <property type="interactions" value="1356"/>
</dbReference>
<dbReference type="Proteomes" id="UP000007110">
    <property type="component" value="Unassembled WGS sequence"/>
</dbReference>
<sequence>MAAELKKLADNFLEDQSSWEPSIFLGAVRELVDREETSAVLEILQNGSYKALVETVAWDLLPIITPHVSDTETNNDVYKDSAQILNDLAEIGKPKEMILGYLEQLDRFLDDGTYRILLKPLSTVLMRFGLTKSHQMNQSFILLHTHLQTAKFPSSEGLDEKQRRLLLEDPGVHKLGRNTIAVLEFLAPFVFQVEQMLYGNVKELSKLERIEVENSKIEIAKFLIRILDYPLARTDLAWKETEEDSDKPRYKTDFRLCAEQAMTYLSRLQFSFNQLLCYGKEFNLPIAPSSEADDLGEEDLGPGDIKGLPVLGLGCFVYLVKVEELREDRLPNVYSSEYLLQLTSVYIAALLRRPEEEPVLKGLYLLSLLVDGIEDAALHHRLLDNTFYEDLPQMLSVVMVMSPLNTIRQAALRVFSVYIRKFDWKGRYRLLQLLLKNTVHSGVCGMVIGMVKDNVHHTLQHHDNEWFVGQRLGDLFSLIFSLPNGAESDMLELSDKVMAALNCLRFLLLRDLVSVNETGIWSHIPHIEQGFIAPLHTGIKLSMAHYQARMTAVVNEHKARGKNKSAAVPTSTMTVAGHQLPVMPPSQQMHVMKSACHTYELMQSIVGRVRDILSANERSSEPQRSEVKGESMS</sequence>
<dbReference type="RefSeq" id="XP_030844876.1">
    <property type="nucleotide sequence ID" value="XM_030989016.1"/>
</dbReference>
<dbReference type="GO" id="GO:0055105">
    <property type="term" value="F:ubiquitin-protein transferase inhibitor activity"/>
    <property type="evidence" value="ECO:0000318"/>
    <property type="project" value="GO_Central"/>
</dbReference>
<dbReference type="Pfam" id="PF08568">
    <property type="entry name" value="Kinetochor_Ybp2"/>
    <property type="match status" value="1"/>
</dbReference>
<dbReference type="PANTHER" id="PTHR15430:SF1">
    <property type="entry name" value="GLOMULIN"/>
    <property type="match status" value="1"/>
</dbReference>
<keyword evidence="2" id="KW-1185">Reference proteome</keyword>
<dbReference type="GeneID" id="586208"/>
<reference evidence="1" key="2">
    <citation type="submission" date="2021-01" db="UniProtKB">
        <authorList>
            <consortium name="EnsemblMetazoa"/>
        </authorList>
    </citation>
    <scope>IDENTIFICATION</scope>
</reference>
<dbReference type="InterPro" id="IPR019516">
    <property type="entry name" value="Glomulin/ALF4"/>
</dbReference>
<evidence type="ECO:0008006" key="3">
    <source>
        <dbReference type="Google" id="ProtNLM"/>
    </source>
</evidence>
<dbReference type="KEGG" id="spu:586208"/>
<proteinExistence type="predicted"/>
<dbReference type="GO" id="GO:0005737">
    <property type="term" value="C:cytoplasm"/>
    <property type="evidence" value="ECO:0000318"/>
    <property type="project" value="GO_Central"/>
</dbReference>
<dbReference type="OrthoDB" id="619536at2759"/>
<dbReference type="EnsemblMetazoa" id="XM_030989016">
    <property type="protein sequence ID" value="XP_030844876"/>
    <property type="gene ID" value="LOC586208"/>
</dbReference>
<protein>
    <recommendedName>
        <fullName evidence="3">Glomulin</fullName>
    </recommendedName>
</protein>
<name>A0A7M7T0H2_STRPU</name>
<organism evidence="1 2">
    <name type="scientific">Strongylocentrotus purpuratus</name>
    <name type="common">Purple sea urchin</name>
    <dbReference type="NCBI Taxonomy" id="7668"/>
    <lineage>
        <taxon>Eukaryota</taxon>
        <taxon>Metazoa</taxon>
        <taxon>Echinodermata</taxon>
        <taxon>Eleutherozoa</taxon>
        <taxon>Echinozoa</taxon>
        <taxon>Echinoidea</taxon>
        <taxon>Euechinoidea</taxon>
        <taxon>Echinacea</taxon>
        <taxon>Camarodonta</taxon>
        <taxon>Echinidea</taxon>
        <taxon>Strongylocentrotidae</taxon>
        <taxon>Strongylocentrotus</taxon>
    </lineage>
</organism>
<evidence type="ECO:0000313" key="2">
    <source>
        <dbReference type="Proteomes" id="UP000007110"/>
    </source>
</evidence>
<dbReference type="OMA" id="TLCPMEH"/>
<reference evidence="2" key="1">
    <citation type="submission" date="2015-02" db="EMBL/GenBank/DDBJ databases">
        <title>Genome sequencing for Strongylocentrotus purpuratus.</title>
        <authorList>
            <person name="Murali S."/>
            <person name="Liu Y."/>
            <person name="Vee V."/>
            <person name="English A."/>
            <person name="Wang M."/>
            <person name="Skinner E."/>
            <person name="Han Y."/>
            <person name="Muzny D.M."/>
            <person name="Worley K.C."/>
            <person name="Gibbs R.A."/>
        </authorList>
    </citation>
    <scope>NUCLEOTIDE SEQUENCE</scope>
</reference>
<dbReference type="InParanoid" id="A0A7M7T0H2"/>
<dbReference type="InterPro" id="IPR013877">
    <property type="entry name" value="YAP-bd/ALF4/Glomulin"/>
</dbReference>
<dbReference type="PANTHER" id="PTHR15430">
    <property type="entry name" value="GLOMULIN"/>
    <property type="match status" value="1"/>
</dbReference>
<dbReference type="AlphaFoldDB" id="A0A7M7T0H2"/>
<accession>A0A7M7T0H2</accession>
<evidence type="ECO:0000313" key="1">
    <source>
        <dbReference type="EnsemblMetazoa" id="XP_030844876"/>
    </source>
</evidence>